<keyword evidence="7" id="KW-1185">Reference proteome</keyword>
<dbReference type="Proteomes" id="UP000078116">
    <property type="component" value="Unassembled WGS sequence"/>
</dbReference>
<accession>A0A1A9N165</accession>
<sequence>MNKQKLVDTVVAVKGESKTATGEAIDALIGAVTTAVAGRETVQLIGFDSFSSGERTPRVRRSLATGKAIHIPTAKFTAGKVFREAVNPS</sequence>
<dbReference type="RefSeq" id="WP_064271374.1">
    <property type="nucleotide sequence ID" value="NZ_LXJZ01000213.1"/>
</dbReference>
<proteinExistence type="inferred from homology"/>
<dbReference type="STRING" id="1462993.A6V36_37025"/>
<dbReference type="GO" id="GO:0003677">
    <property type="term" value="F:DNA binding"/>
    <property type="evidence" value="ECO:0007669"/>
    <property type="project" value="UniProtKB-KW"/>
</dbReference>
<dbReference type="SUPFAM" id="SSF47729">
    <property type="entry name" value="IHF-like DNA-binding proteins"/>
    <property type="match status" value="1"/>
</dbReference>
<dbReference type="PANTHER" id="PTHR33175:SF3">
    <property type="entry name" value="DNA-BINDING PROTEIN HU-BETA"/>
    <property type="match status" value="1"/>
</dbReference>
<comment type="caution">
    <text evidence="6">The sequence shown here is derived from an EMBL/GenBank/DDBJ whole genome shotgun (WGS) entry which is preliminary data.</text>
</comment>
<dbReference type="GO" id="GO:0030527">
    <property type="term" value="F:structural constituent of chromatin"/>
    <property type="evidence" value="ECO:0007669"/>
    <property type="project" value="InterPro"/>
</dbReference>
<dbReference type="Proteomes" id="UP000077961">
    <property type="component" value="Unassembled WGS sequence"/>
</dbReference>
<dbReference type="SMART" id="SM00411">
    <property type="entry name" value="BHL"/>
    <property type="match status" value="1"/>
</dbReference>
<evidence type="ECO:0000256" key="3">
    <source>
        <dbReference type="ARBA" id="ARBA00023125"/>
    </source>
</evidence>
<reference evidence="7 8" key="1">
    <citation type="submission" date="2016-04" db="EMBL/GenBank/DDBJ databases">
        <title>Reclassification of Paraburkholderia panaciterrae (Farh et al. 2015) Dobritsa &amp; Samadpour 2016 as a later homotypic synonym of Paraburkholderia ginsengiterrae (Farh et al. 2015) Dobritsa &amp; Samadpour 2016.</title>
        <authorList>
            <person name="Dobritsa A.P."/>
            <person name="Kutumbaka K."/>
            <person name="Samadpour M."/>
        </authorList>
    </citation>
    <scope>NUCLEOTIDE SEQUENCE [LARGE SCALE GENOMIC DNA]</scope>
    <source>
        <strain evidence="6 8">DCY85</strain>
        <strain evidence="5 7">DCY85-1</strain>
    </source>
</reference>
<keyword evidence="2" id="KW-0226">DNA condensation</keyword>
<dbReference type="InterPro" id="IPR000119">
    <property type="entry name" value="Hist_DNA-bd"/>
</dbReference>
<dbReference type="OrthoDB" id="9135133at2"/>
<dbReference type="AlphaFoldDB" id="A0A1A9N165"/>
<protein>
    <submittedName>
        <fullName evidence="6">DNA-binding protein</fullName>
    </submittedName>
</protein>
<name>A0A1A9N165_9BURK</name>
<evidence type="ECO:0000313" key="6">
    <source>
        <dbReference type="EMBL" id="OAJ55318.1"/>
    </source>
</evidence>
<evidence type="ECO:0000313" key="7">
    <source>
        <dbReference type="Proteomes" id="UP000077961"/>
    </source>
</evidence>
<dbReference type="PANTHER" id="PTHR33175">
    <property type="entry name" value="DNA-BINDING PROTEIN HU"/>
    <property type="match status" value="1"/>
</dbReference>
<organism evidence="6 8">
    <name type="scientific">Paraburkholderia ginsengiterrae</name>
    <dbReference type="NCBI Taxonomy" id="1462993"/>
    <lineage>
        <taxon>Bacteria</taxon>
        <taxon>Pseudomonadati</taxon>
        <taxon>Pseudomonadota</taxon>
        <taxon>Betaproteobacteria</taxon>
        <taxon>Burkholderiales</taxon>
        <taxon>Burkholderiaceae</taxon>
        <taxon>Paraburkholderia</taxon>
    </lineage>
</organism>
<evidence type="ECO:0000256" key="2">
    <source>
        <dbReference type="ARBA" id="ARBA00023067"/>
    </source>
</evidence>
<dbReference type="InterPro" id="IPR010992">
    <property type="entry name" value="IHF-like_DNA-bd_dom_sf"/>
</dbReference>
<dbReference type="EMBL" id="LXKA01000342">
    <property type="protein sequence ID" value="OAJ55318.1"/>
    <property type="molecule type" value="Genomic_DNA"/>
</dbReference>
<dbReference type="EMBL" id="LXJZ01000213">
    <property type="protein sequence ID" value="OAJ53589.1"/>
    <property type="molecule type" value="Genomic_DNA"/>
</dbReference>
<keyword evidence="3 6" id="KW-0238">DNA-binding</keyword>
<dbReference type="Pfam" id="PF00216">
    <property type="entry name" value="Bac_DNA_binding"/>
    <property type="match status" value="1"/>
</dbReference>
<dbReference type="Gene3D" id="4.10.520.10">
    <property type="entry name" value="IHF-like DNA-binding proteins"/>
    <property type="match status" value="1"/>
</dbReference>
<comment type="similarity">
    <text evidence="1 4">Belongs to the bacterial histone-like protein family.</text>
</comment>
<evidence type="ECO:0000313" key="5">
    <source>
        <dbReference type="EMBL" id="OAJ53589.1"/>
    </source>
</evidence>
<evidence type="ECO:0000256" key="1">
    <source>
        <dbReference type="ARBA" id="ARBA00010529"/>
    </source>
</evidence>
<dbReference type="GO" id="GO:0030261">
    <property type="term" value="P:chromosome condensation"/>
    <property type="evidence" value="ECO:0007669"/>
    <property type="project" value="UniProtKB-KW"/>
</dbReference>
<evidence type="ECO:0000313" key="8">
    <source>
        <dbReference type="Proteomes" id="UP000078116"/>
    </source>
</evidence>
<gene>
    <name evidence="5" type="ORF">A6V36_37025</name>
    <name evidence="6" type="ORF">A6V37_33090</name>
</gene>
<evidence type="ECO:0000256" key="4">
    <source>
        <dbReference type="RuleBase" id="RU003939"/>
    </source>
</evidence>